<keyword evidence="7" id="KW-1185">Reference proteome</keyword>
<dbReference type="InterPro" id="IPR052066">
    <property type="entry name" value="Glycosphingolipid_Hydrolases"/>
</dbReference>
<dbReference type="RefSeq" id="XP_025600165.1">
    <property type="nucleotide sequence ID" value="XM_025741864.1"/>
</dbReference>
<keyword evidence="2" id="KW-0378">Hydrolase</keyword>
<dbReference type="PANTHER" id="PTHR31308">
    <property type="match status" value="1"/>
</dbReference>
<dbReference type="GO" id="GO:0005975">
    <property type="term" value="P:carbohydrate metabolic process"/>
    <property type="evidence" value="ECO:0007669"/>
    <property type="project" value="InterPro"/>
</dbReference>
<dbReference type="GO" id="GO:1904462">
    <property type="term" value="P:ergosteryl 3-beta-D-glucoside catabolic process"/>
    <property type="evidence" value="ECO:0007669"/>
    <property type="project" value="TreeGrafter"/>
</dbReference>
<dbReference type="GeneID" id="37269408"/>
<evidence type="ECO:0000256" key="4">
    <source>
        <dbReference type="SAM" id="MobiDB-lite"/>
    </source>
</evidence>
<dbReference type="InterPro" id="IPR018087">
    <property type="entry name" value="Glyco_hydro_5_CS"/>
</dbReference>
<proteinExistence type="inferred from homology"/>
<dbReference type="Pfam" id="PF18564">
    <property type="entry name" value="Glyco_hydro_5_C"/>
    <property type="match status" value="1"/>
</dbReference>
<dbReference type="InterPro" id="IPR013780">
    <property type="entry name" value="Glyco_hydro_b"/>
</dbReference>
<evidence type="ECO:0000256" key="2">
    <source>
        <dbReference type="ARBA" id="ARBA00022801"/>
    </source>
</evidence>
<evidence type="ECO:0000313" key="7">
    <source>
        <dbReference type="Proteomes" id="UP000245946"/>
    </source>
</evidence>
<evidence type="ECO:0000259" key="5">
    <source>
        <dbReference type="Pfam" id="PF18564"/>
    </source>
</evidence>
<dbReference type="PANTHER" id="PTHR31308:SF6">
    <property type="entry name" value="GLYCOSIDE HYDROLASE FAMILY 5 C-TERMINAL DOMAIN-CONTAINING PROTEIN"/>
    <property type="match status" value="1"/>
</dbReference>
<organism evidence="6 7">
    <name type="scientific">Tilletiopsis washingtonensis</name>
    <dbReference type="NCBI Taxonomy" id="58919"/>
    <lineage>
        <taxon>Eukaryota</taxon>
        <taxon>Fungi</taxon>
        <taxon>Dikarya</taxon>
        <taxon>Basidiomycota</taxon>
        <taxon>Ustilaginomycotina</taxon>
        <taxon>Exobasidiomycetes</taxon>
        <taxon>Entylomatales</taxon>
        <taxon>Entylomatales incertae sedis</taxon>
        <taxon>Tilletiopsis</taxon>
    </lineage>
</organism>
<dbReference type="AlphaFoldDB" id="A0A316ZF71"/>
<gene>
    <name evidence="6" type="ORF">FA09DRAFT_328664</name>
</gene>
<name>A0A316ZF71_9BASI</name>
<dbReference type="SUPFAM" id="SSF51445">
    <property type="entry name" value="(Trans)glycosidases"/>
    <property type="match status" value="1"/>
</dbReference>
<evidence type="ECO:0000313" key="6">
    <source>
        <dbReference type="EMBL" id="PWN99886.1"/>
    </source>
</evidence>
<feature type="region of interest" description="Disordered" evidence="4">
    <location>
        <begin position="648"/>
        <end position="731"/>
    </location>
</feature>
<dbReference type="Gene3D" id="3.20.20.80">
    <property type="entry name" value="Glycosidases"/>
    <property type="match status" value="2"/>
</dbReference>
<feature type="domain" description="Glycoside hydrolase family 5 C-terminal" evidence="5">
    <location>
        <begin position="752"/>
        <end position="809"/>
    </location>
</feature>
<dbReference type="Gene3D" id="2.60.40.1180">
    <property type="entry name" value="Golgi alpha-mannosidase II"/>
    <property type="match status" value="1"/>
</dbReference>
<keyword evidence="3" id="KW-0326">Glycosidase</keyword>
<sequence>MPRVPQRSPTTGAEVPPHYIHASDAFFRDTHGRALLLRGVNLSGSSKAPVGQPSQKLAGFWERAEAGGDSFVGQPLNLDDGSADVHLARLRVWGFNCFRYVFTWEALEHAGPGKHDHEFMDYTVRVLRKIKEYGFRVFMDPHQDLFSRFTGGSGAPYWVLRACGMNPRNLTVTEAAFLHSEWPSADKPKPIEYPDMLWASNYTRLAAATLSILFFAGRVYAPLCVIDGENIQDWLQRHYLASCTELAKRIRDAGDLFDECVIGWDSINEPNPTYVGLDVLDKLPEKWKLRKGPMPTPVQSMRLGIGMKQTVEHYIFTSLGPKRKGDVVVDPKGKSIWMTREEDDEAGGSKWGWTRGEQWPLGRCVWAAHGVWDDRTGALLRSDYFKWNSTEPGASKHVDFVAEFWLAHWRAYAAALRPVHPEAIMFLQPPVFEPPPHELTHEDLQSRACVSCHFYDGLTLITKHWNWFNADAVGLLRGKYSGIAFAIRVGFKAIRQCMRDQLGYLRRDTLDVLGQYPTLIGEIGIPFDLDNKKAYFGDGKGNGIGDYSSQTAALDASINACDGSNVLNYALWTYCTDNTHLWGDGWNGEDLSLWSVDDIKREGSSGEASDAGSSSTGAGTPLDTLAKSTSNLRLTGLTRALETCPDVVPVSASGTRPRTQSSASTLSSQLAGGSTSSATLLQPNASASSSNAKLGSASSSQVLPPSGPGGDLAASHARHDATAEGDEEAPQLAPTDIAYLSNGARSSTAFCRPYPVATLGTPLEINFDIKTSEFRFTLEVTAEDVAGAAGDSEGALPTEIYVPFLHYAADAVAGAAAGDLFDSGKAVSQKLRQQRRRDLRVPSVGSGHSSFVSLVQLSAAEPASRSDATLAAPPQMAGSSKYAGGDALGTTASQMASLTSSAAARRKLLANVHRGGTASAPGSGAATPVRGVDAAGSRESTAPEATLCLDVEVSAGSWEVEGQYLRWYLPADAAEAGIDGFGTATGAATARHEIRIKRQGGPVDHSRSASAWDLITTGCGLLG</sequence>
<evidence type="ECO:0000256" key="1">
    <source>
        <dbReference type="ARBA" id="ARBA00005641"/>
    </source>
</evidence>
<accession>A0A316ZF71</accession>
<dbReference type="InterPro" id="IPR017853">
    <property type="entry name" value="GH"/>
</dbReference>
<dbReference type="InterPro" id="IPR041036">
    <property type="entry name" value="GH5_C"/>
</dbReference>
<comment type="similarity">
    <text evidence="1">Belongs to the glycosyl hydrolase 5 (cellulase A) family.</text>
</comment>
<protein>
    <recommendedName>
        <fullName evidence="5">Glycoside hydrolase family 5 C-terminal domain-containing protein</fullName>
    </recommendedName>
</protein>
<dbReference type="GO" id="GO:0050295">
    <property type="term" value="F:steryl-beta-glucosidase activity"/>
    <property type="evidence" value="ECO:0007669"/>
    <property type="project" value="TreeGrafter"/>
</dbReference>
<dbReference type="STRING" id="58919.A0A316ZF71"/>
<dbReference type="PROSITE" id="PS00659">
    <property type="entry name" value="GLYCOSYL_HYDROL_F5"/>
    <property type="match status" value="1"/>
</dbReference>
<feature type="compositionally biased region" description="Low complexity" evidence="4">
    <location>
        <begin position="659"/>
        <end position="700"/>
    </location>
</feature>
<feature type="region of interest" description="Disordered" evidence="4">
    <location>
        <begin position="602"/>
        <end position="625"/>
    </location>
</feature>
<evidence type="ECO:0000256" key="3">
    <source>
        <dbReference type="ARBA" id="ARBA00023295"/>
    </source>
</evidence>
<feature type="compositionally biased region" description="Low complexity" evidence="4">
    <location>
        <begin position="605"/>
        <end position="620"/>
    </location>
</feature>
<dbReference type="EMBL" id="KZ819287">
    <property type="protein sequence ID" value="PWN99886.1"/>
    <property type="molecule type" value="Genomic_DNA"/>
</dbReference>
<reference evidence="6 7" key="1">
    <citation type="journal article" date="2018" name="Mol. Biol. Evol.">
        <title>Broad Genomic Sampling Reveals a Smut Pathogenic Ancestry of the Fungal Clade Ustilaginomycotina.</title>
        <authorList>
            <person name="Kijpornyongpan T."/>
            <person name="Mondo S.J."/>
            <person name="Barry K."/>
            <person name="Sandor L."/>
            <person name="Lee J."/>
            <person name="Lipzen A."/>
            <person name="Pangilinan J."/>
            <person name="LaButti K."/>
            <person name="Hainaut M."/>
            <person name="Henrissat B."/>
            <person name="Grigoriev I.V."/>
            <person name="Spatafora J.W."/>
            <person name="Aime M.C."/>
        </authorList>
    </citation>
    <scope>NUCLEOTIDE SEQUENCE [LARGE SCALE GENOMIC DNA]</scope>
    <source>
        <strain evidence="6 7">MCA 4186</strain>
    </source>
</reference>
<dbReference type="OrthoDB" id="9971853at2759"/>
<dbReference type="Proteomes" id="UP000245946">
    <property type="component" value="Unassembled WGS sequence"/>
</dbReference>